<dbReference type="RefSeq" id="WP_077101627.1">
    <property type="nucleotide sequence ID" value="NZ_LT717701.1"/>
</dbReference>
<dbReference type="GO" id="GO:0016491">
    <property type="term" value="F:oxidoreductase activity"/>
    <property type="evidence" value="ECO:0007669"/>
    <property type="project" value="UniProtKB-KW"/>
</dbReference>
<dbReference type="PRINTS" id="PR00080">
    <property type="entry name" value="SDRFAMILY"/>
</dbReference>
<dbReference type="InterPro" id="IPR020904">
    <property type="entry name" value="Sc_DH/Rdtase_CS"/>
</dbReference>
<dbReference type="InterPro" id="IPR036291">
    <property type="entry name" value="NAD(P)-bd_dom_sf"/>
</dbReference>
<evidence type="ECO:0000256" key="2">
    <source>
        <dbReference type="ARBA" id="ARBA00023002"/>
    </source>
</evidence>
<organism evidence="4 5">
    <name type="scientific">Mycobacterium terramassiliense</name>
    <dbReference type="NCBI Taxonomy" id="1841859"/>
    <lineage>
        <taxon>Bacteria</taxon>
        <taxon>Bacillati</taxon>
        <taxon>Actinomycetota</taxon>
        <taxon>Actinomycetes</taxon>
        <taxon>Mycobacteriales</taxon>
        <taxon>Mycobacteriaceae</taxon>
        <taxon>Mycobacterium</taxon>
    </lineage>
</organism>
<dbReference type="EMBL" id="FTRV01000015">
    <property type="protein sequence ID" value="SPM30577.1"/>
    <property type="molecule type" value="Genomic_DNA"/>
</dbReference>
<evidence type="ECO:0000313" key="5">
    <source>
        <dbReference type="Proteomes" id="UP000241595"/>
    </source>
</evidence>
<dbReference type="Gene3D" id="3.40.50.720">
    <property type="entry name" value="NAD(P)-binding Rossmann-like Domain"/>
    <property type="match status" value="1"/>
</dbReference>
<dbReference type="PANTHER" id="PTHR43391">
    <property type="entry name" value="RETINOL DEHYDROGENASE-RELATED"/>
    <property type="match status" value="1"/>
</dbReference>
<reference evidence="4 5" key="1">
    <citation type="submission" date="2017-01" db="EMBL/GenBank/DDBJ databases">
        <authorList>
            <consortium name="Urmite Genomes"/>
        </authorList>
    </citation>
    <scope>NUCLEOTIDE SEQUENCE [LARGE SCALE GENOMIC DNA]</scope>
    <source>
        <strain evidence="4 5">AB308</strain>
    </source>
</reference>
<dbReference type="PANTHER" id="PTHR43391:SF82">
    <property type="entry name" value="OXIDOREDUCTASE SADH-RELATED"/>
    <property type="match status" value="1"/>
</dbReference>
<dbReference type="OrthoDB" id="210852at2"/>
<dbReference type="CDD" id="cd05233">
    <property type="entry name" value="SDR_c"/>
    <property type="match status" value="1"/>
</dbReference>
<dbReference type="STRING" id="1841859.GCA_900157385_04087"/>
<evidence type="ECO:0000256" key="1">
    <source>
        <dbReference type="ARBA" id="ARBA00006484"/>
    </source>
</evidence>
<keyword evidence="5" id="KW-1185">Reference proteome</keyword>
<name>A0A2U3NGE4_9MYCO</name>
<dbReference type="Pfam" id="PF00106">
    <property type="entry name" value="adh_short"/>
    <property type="match status" value="1"/>
</dbReference>
<dbReference type="PROSITE" id="PS00061">
    <property type="entry name" value="ADH_SHORT"/>
    <property type="match status" value="1"/>
</dbReference>
<sequence length="277" mass="28706">MDNLESKVGVVTGAASGIGLGIARAFGAEGMRLVLSDVSEDQLNRAVVDLRTQGADCIGRLADVRSETEVNALADAAVEAYGHVNVLCNNAGVAVVGRQWELGAADWAWAIDTCLWGVINGIRAFVPRMLDSGIACHVVNVASMGGLLAAPFVGPYACAKHAVVGLTKALRAELGGTNVGVTLVCPGNVRTNVVRAARVGRGSGGSDVDGDVGAFVGFLQTSVEGENSMEPEDVGKMVAQAIKTGQFWLLPNGESQLPFVEADFNEMRTASFSSGIE</sequence>
<dbReference type="SUPFAM" id="SSF51735">
    <property type="entry name" value="NAD(P)-binding Rossmann-fold domains"/>
    <property type="match status" value="1"/>
</dbReference>
<dbReference type="AlphaFoldDB" id="A0A2U3NGE4"/>
<keyword evidence="2" id="KW-0560">Oxidoreductase</keyword>
<comment type="similarity">
    <text evidence="1 3">Belongs to the short-chain dehydrogenases/reductases (SDR) family.</text>
</comment>
<dbReference type="InterPro" id="IPR002347">
    <property type="entry name" value="SDR_fam"/>
</dbReference>
<dbReference type="PRINTS" id="PR00081">
    <property type="entry name" value="GDHRDH"/>
</dbReference>
<protein>
    <submittedName>
        <fullName evidence="4">NADP-dependent 3-hydroxy acid dehydrogenase YdfG</fullName>
    </submittedName>
</protein>
<proteinExistence type="inferred from homology"/>
<accession>A0A2U3NGE4</accession>
<dbReference type="Proteomes" id="UP000241595">
    <property type="component" value="Unassembled WGS sequence"/>
</dbReference>
<gene>
    <name evidence="4" type="ORF">MTAB308_4086</name>
</gene>
<evidence type="ECO:0000313" key="4">
    <source>
        <dbReference type="EMBL" id="SPM30577.1"/>
    </source>
</evidence>
<evidence type="ECO:0000256" key="3">
    <source>
        <dbReference type="RuleBase" id="RU000363"/>
    </source>
</evidence>